<accession>A0A224YA58</accession>
<protein>
    <submittedName>
        <fullName evidence="2">8 kDa Amblyomma family member</fullName>
    </submittedName>
</protein>
<dbReference type="EMBL" id="GFPF01000155">
    <property type="protein sequence ID" value="MAA11301.1"/>
    <property type="molecule type" value="Transcribed_RNA"/>
</dbReference>
<dbReference type="AlphaFoldDB" id="A0A224YA58"/>
<sequence>MSVFRHTLWLVVILIFGLMITGGSSQGIFALGVFANCSEVFMPCFVGSDMTSSCPEPCLCLTDYNNDRVRGPGHCVKLR</sequence>
<evidence type="ECO:0000256" key="1">
    <source>
        <dbReference type="SAM" id="SignalP"/>
    </source>
</evidence>
<evidence type="ECO:0000313" key="2">
    <source>
        <dbReference type="EMBL" id="MAA11301.1"/>
    </source>
</evidence>
<feature type="chain" id="PRO_5012171947" evidence="1">
    <location>
        <begin position="26"/>
        <end position="79"/>
    </location>
</feature>
<feature type="signal peptide" evidence="1">
    <location>
        <begin position="1"/>
        <end position="25"/>
    </location>
</feature>
<keyword evidence="1" id="KW-0732">Signal</keyword>
<reference evidence="2" key="1">
    <citation type="journal article" date="2017" name="Parasit. Vectors">
        <title>Sialotranscriptomics of Rhipicephalus zambeziensis reveals intricate expression profiles of secretory proteins and suggests tight temporal transcriptional regulation during blood-feeding.</title>
        <authorList>
            <person name="de Castro M.H."/>
            <person name="de Klerk D."/>
            <person name="Pienaar R."/>
            <person name="Rees D.J.G."/>
            <person name="Mans B.J."/>
        </authorList>
    </citation>
    <scope>NUCLEOTIDE SEQUENCE</scope>
    <source>
        <tissue evidence="2">Salivary glands</tissue>
    </source>
</reference>
<proteinExistence type="predicted"/>
<organism evidence="2">
    <name type="scientific">Rhipicephalus zambeziensis</name>
    <dbReference type="NCBI Taxonomy" id="60191"/>
    <lineage>
        <taxon>Eukaryota</taxon>
        <taxon>Metazoa</taxon>
        <taxon>Ecdysozoa</taxon>
        <taxon>Arthropoda</taxon>
        <taxon>Chelicerata</taxon>
        <taxon>Arachnida</taxon>
        <taxon>Acari</taxon>
        <taxon>Parasitiformes</taxon>
        <taxon>Ixodida</taxon>
        <taxon>Ixodoidea</taxon>
        <taxon>Ixodidae</taxon>
        <taxon>Rhipicephalinae</taxon>
        <taxon>Rhipicephalus</taxon>
        <taxon>Rhipicephalus</taxon>
    </lineage>
</organism>
<name>A0A224YA58_9ACAR</name>